<dbReference type="Proteomes" id="UP000266841">
    <property type="component" value="Unassembled WGS sequence"/>
</dbReference>
<protein>
    <submittedName>
        <fullName evidence="1">Uncharacterized protein</fullName>
    </submittedName>
</protein>
<sequence length="13" mass="1701">VERHKGFIIIYYY</sequence>
<comment type="caution">
    <text evidence="1">The sequence shown here is derived from an EMBL/GenBank/DDBJ whole genome shotgun (WGS) entry which is preliminary data.</text>
</comment>
<evidence type="ECO:0000313" key="2">
    <source>
        <dbReference type="Proteomes" id="UP000266841"/>
    </source>
</evidence>
<reference evidence="1 2" key="1">
    <citation type="journal article" date="2012" name="Genome Biol.">
        <title>Genome and low-iron response of an oceanic diatom adapted to chronic iron limitation.</title>
        <authorList>
            <person name="Lommer M."/>
            <person name="Specht M."/>
            <person name="Roy A.S."/>
            <person name="Kraemer L."/>
            <person name="Andreson R."/>
            <person name="Gutowska M.A."/>
            <person name="Wolf J."/>
            <person name="Bergner S.V."/>
            <person name="Schilhabel M.B."/>
            <person name="Klostermeier U.C."/>
            <person name="Beiko R.G."/>
            <person name="Rosenstiel P."/>
            <person name="Hippler M."/>
            <person name="Laroche J."/>
        </authorList>
    </citation>
    <scope>NUCLEOTIDE SEQUENCE [LARGE SCALE GENOMIC DNA]</scope>
    <source>
        <strain evidence="1 2">CCMP1005</strain>
    </source>
</reference>
<keyword evidence="2" id="KW-1185">Reference proteome</keyword>
<evidence type="ECO:0000313" key="1">
    <source>
        <dbReference type="EMBL" id="EJK52558.1"/>
    </source>
</evidence>
<accession>K0RFP4</accession>
<dbReference type="EMBL" id="AGNL01039595">
    <property type="protein sequence ID" value="EJK52558.1"/>
    <property type="molecule type" value="Genomic_DNA"/>
</dbReference>
<name>K0RFP4_THAOC</name>
<feature type="non-terminal residue" evidence="1">
    <location>
        <position position="1"/>
    </location>
</feature>
<organism evidence="1 2">
    <name type="scientific">Thalassiosira oceanica</name>
    <name type="common">Marine diatom</name>
    <dbReference type="NCBI Taxonomy" id="159749"/>
    <lineage>
        <taxon>Eukaryota</taxon>
        <taxon>Sar</taxon>
        <taxon>Stramenopiles</taxon>
        <taxon>Ochrophyta</taxon>
        <taxon>Bacillariophyta</taxon>
        <taxon>Coscinodiscophyceae</taxon>
        <taxon>Thalassiosirophycidae</taxon>
        <taxon>Thalassiosirales</taxon>
        <taxon>Thalassiosiraceae</taxon>
        <taxon>Thalassiosira</taxon>
    </lineage>
</organism>
<gene>
    <name evidence="1" type="ORF">THAOC_28146</name>
</gene>
<proteinExistence type="predicted"/>